<dbReference type="PANTHER" id="PTHR33223">
    <property type="entry name" value="CCHC-TYPE DOMAIN-CONTAINING PROTEIN"/>
    <property type="match status" value="1"/>
</dbReference>
<evidence type="ECO:0000313" key="3">
    <source>
        <dbReference type="EMBL" id="GFA24246.1"/>
    </source>
</evidence>
<feature type="domain" description="Retrotransposon gag" evidence="2">
    <location>
        <begin position="240"/>
        <end position="329"/>
    </location>
</feature>
<dbReference type="Pfam" id="PF03732">
    <property type="entry name" value="Retrotrans_gag"/>
    <property type="match status" value="1"/>
</dbReference>
<evidence type="ECO:0000259" key="2">
    <source>
        <dbReference type="Pfam" id="PF03732"/>
    </source>
</evidence>
<protein>
    <recommendedName>
        <fullName evidence="2">Retrotransposon gag domain-containing protein</fullName>
    </recommendedName>
</protein>
<feature type="compositionally biased region" description="Basic and acidic residues" evidence="1">
    <location>
        <begin position="92"/>
        <end position="120"/>
    </location>
</feature>
<dbReference type="EMBL" id="BKCJ010391269">
    <property type="protein sequence ID" value="GFA24246.1"/>
    <property type="molecule type" value="Genomic_DNA"/>
</dbReference>
<feature type="region of interest" description="Disordered" evidence="1">
    <location>
        <begin position="149"/>
        <end position="177"/>
    </location>
</feature>
<dbReference type="InterPro" id="IPR005162">
    <property type="entry name" value="Retrotrans_gag_dom"/>
</dbReference>
<proteinExistence type="predicted"/>
<dbReference type="AlphaFoldDB" id="A0A699JC23"/>
<feature type="compositionally biased region" description="Polar residues" evidence="1">
    <location>
        <begin position="1"/>
        <end position="17"/>
    </location>
</feature>
<feature type="region of interest" description="Disordered" evidence="1">
    <location>
        <begin position="76"/>
        <end position="137"/>
    </location>
</feature>
<organism evidence="3">
    <name type="scientific">Tanacetum cinerariifolium</name>
    <name type="common">Dalmatian daisy</name>
    <name type="synonym">Chrysanthemum cinerariifolium</name>
    <dbReference type="NCBI Taxonomy" id="118510"/>
    <lineage>
        <taxon>Eukaryota</taxon>
        <taxon>Viridiplantae</taxon>
        <taxon>Streptophyta</taxon>
        <taxon>Embryophyta</taxon>
        <taxon>Tracheophyta</taxon>
        <taxon>Spermatophyta</taxon>
        <taxon>Magnoliopsida</taxon>
        <taxon>eudicotyledons</taxon>
        <taxon>Gunneridae</taxon>
        <taxon>Pentapetalae</taxon>
        <taxon>asterids</taxon>
        <taxon>campanulids</taxon>
        <taxon>Asterales</taxon>
        <taxon>Asteraceae</taxon>
        <taxon>Asteroideae</taxon>
        <taxon>Anthemideae</taxon>
        <taxon>Anthemidinae</taxon>
        <taxon>Tanacetum</taxon>
    </lineage>
</organism>
<gene>
    <name evidence="3" type="ORF">Tci_596218</name>
</gene>
<reference evidence="3" key="1">
    <citation type="journal article" date="2019" name="Sci. Rep.">
        <title>Draft genome of Tanacetum cinerariifolium, the natural source of mosquito coil.</title>
        <authorList>
            <person name="Yamashiro T."/>
            <person name="Shiraishi A."/>
            <person name="Satake H."/>
            <person name="Nakayama K."/>
        </authorList>
    </citation>
    <scope>NUCLEOTIDE SEQUENCE</scope>
</reference>
<evidence type="ECO:0000256" key="1">
    <source>
        <dbReference type="SAM" id="MobiDB-lite"/>
    </source>
</evidence>
<name>A0A699JC23_TANCI</name>
<feature type="region of interest" description="Disordered" evidence="1">
    <location>
        <begin position="1"/>
        <end position="42"/>
    </location>
</feature>
<dbReference type="PANTHER" id="PTHR33223:SF11">
    <property type="entry name" value="ELEMENT PROTEIN, PUTATIVE-RELATED"/>
    <property type="match status" value="1"/>
</dbReference>
<comment type="caution">
    <text evidence="3">The sequence shown here is derived from an EMBL/GenBank/DDBJ whole genome shotgun (WGS) entry which is preliminary data.</text>
</comment>
<accession>A0A699JC23</accession>
<sequence length="554" mass="64310">MSNPEQTAPSQPMSAVRNTGERGKEPVTQDQGGPASDAALREYYDKNYNQLLPIMEEKFNQEKEKNEKLKELKARLNFKGCSGTSQYSESKTMIRRERSRSPIRRERSRSPRQRAKEGGVFKRLGSRGKSVSVRSDYYNQHSHSRYMEALSKSEDSGGGHWKSRSKKKKSREEKDDLSQTWVCEETDPFTPWIRYFDFPKIRMPSHIKTYDGSEDPKDHLKIFQAAAKTERWAMPTWCHMFNSTLTENARVWFDDISPESIDSYDDLKKAFLENYLLQKKYIKDPIEFHNIKQRNGESTEYFVRRYKLESKDVKEAPECMRISGFVHGITNPELIKRLHDKIPKTMDEMMRVTTSFLRGEVAASNHERKKSSERKQDCFSLLTKTPKEIFALDKEKFKAPPAMTTSVEKQNHAKFYEFHGEVGHNMDECMHLRKQIEEMLKAGKLSHLIKALKQNSGKKQPKVAKKEKLLGRIKWEDEGAEGPMIIEAEIGCHCIHRMYVDGGSASEIIDEIIWSMGQIQLLVKIRDEEHSALAWMNFMVVRSQSLYNGIIGRP</sequence>
<feature type="compositionally biased region" description="Polar residues" evidence="1">
    <location>
        <begin position="82"/>
        <end position="91"/>
    </location>
</feature>